<evidence type="ECO:0000256" key="2">
    <source>
        <dbReference type="SAM" id="Phobius"/>
    </source>
</evidence>
<name>A0AAW5BY82_9FIRM</name>
<protein>
    <submittedName>
        <fullName evidence="3">Uncharacterized protein</fullName>
    </submittedName>
</protein>
<keyword evidence="2" id="KW-0812">Transmembrane</keyword>
<evidence type="ECO:0000313" key="3">
    <source>
        <dbReference type="EMBL" id="MCG4745545.1"/>
    </source>
</evidence>
<sequence length="116" mass="13508">MTNKKNSILKIASRPRRLKDRSGDMEESRDKGLNEGYAMPPRTWFLTFMCMNIPVAGWIYLLRLAFGKKDNQLRDFARAYLLYKLVFLIISLILLGILVYIGLDIVDKVLAYMEML</sequence>
<feature type="transmembrane region" description="Helical" evidence="2">
    <location>
        <begin position="43"/>
        <end position="61"/>
    </location>
</feature>
<feature type="transmembrane region" description="Helical" evidence="2">
    <location>
        <begin position="81"/>
        <end position="103"/>
    </location>
</feature>
<proteinExistence type="predicted"/>
<evidence type="ECO:0000256" key="1">
    <source>
        <dbReference type="SAM" id="MobiDB-lite"/>
    </source>
</evidence>
<dbReference type="Proteomes" id="UP001299608">
    <property type="component" value="Unassembled WGS sequence"/>
</dbReference>
<organism evidence="3 4">
    <name type="scientific">Enterocloster aldenensis</name>
    <dbReference type="NCBI Taxonomy" id="358742"/>
    <lineage>
        <taxon>Bacteria</taxon>
        <taxon>Bacillati</taxon>
        <taxon>Bacillota</taxon>
        <taxon>Clostridia</taxon>
        <taxon>Lachnospirales</taxon>
        <taxon>Lachnospiraceae</taxon>
        <taxon>Enterocloster</taxon>
    </lineage>
</organism>
<accession>A0AAW5BY82</accession>
<feature type="region of interest" description="Disordered" evidence="1">
    <location>
        <begin position="1"/>
        <end position="36"/>
    </location>
</feature>
<keyword evidence="2" id="KW-0472">Membrane</keyword>
<reference evidence="3" key="1">
    <citation type="submission" date="2022-01" db="EMBL/GenBank/DDBJ databases">
        <title>Collection of gut derived symbiotic bacterial strains cultured from healthy donors.</title>
        <authorList>
            <person name="Lin H."/>
            <person name="Kohout C."/>
            <person name="Waligurski E."/>
            <person name="Pamer E.G."/>
        </authorList>
    </citation>
    <scope>NUCLEOTIDE SEQUENCE</scope>
    <source>
        <strain evidence="3">DFI.6.55</strain>
    </source>
</reference>
<gene>
    <name evidence="3" type="ORF">L0N08_09010</name>
</gene>
<dbReference type="EMBL" id="JAKNGE010000009">
    <property type="protein sequence ID" value="MCG4745545.1"/>
    <property type="molecule type" value="Genomic_DNA"/>
</dbReference>
<dbReference type="AlphaFoldDB" id="A0AAW5BY82"/>
<keyword evidence="2" id="KW-1133">Transmembrane helix</keyword>
<evidence type="ECO:0000313" key="4">
    <source>
        <dbReference type="Proteomes" id="UP001299608"/>
    </source>
</evidence>
<feature type="compositionally biased region" description="Basic and acidic residues" evidence="1">
    <location>
        <begin position="20"/>
        <end position="33"/>
    </location>
</feature>
<comment type="caution">
    <text evidence="3">The sequence shown here is derived from an EMBL/GenBank/DDBJ whole genome shotgun (WGS) entry which is preliminary data.</text>
</comment>